<feature type="non-terminal residue" evidence="1">
    <location>
        <position position="157"/>
    </location>
</feature>
<protein>
    <submittedName>
        <fullName evidence="1">Uncharacterized protein</fullName>
    </submittedName>
</protein>
<name>A0A3M7PZX9_BRAPC</name>
<evidence type="ECO:0000313" key="1">
    <source>
        <dbReference type="EMBL" id="RNA04281.1"/>
    </source>
</evidence>
<proteinExistence type="predicted"/>
<organism evidence="1 2">
    <name type="scientific">Brachionus plicatilis</name>
    <name type="common">Marine rotifer</name>
    <name type="synonym">Brachionus muelleri</name>
    <dbReference type="NCBI Taxonomy" id="10195"/>
    <lineage>
        <taxon>Eukaryota</taxon>
        <taxon>Metazoa</taxon>
        <taxon>Spiralia</taxon>
        <taxon>Gnathifera</taxon>
        <taxon>Rotifera</taxon>
        <taxon>Eurotatoria</taxon>
        <taxon>Monogononta</taxon>
        <taxon>Pseudotrocha</taxon>
        <taxon>Ploima</taxon>
        <taxon>Brachionidae</taxon>
        <taxon>Brachionus</taxon>
    </lineage>
</organism>
<gene>
    <name evidence="1" type="ORF">BpHYR1_025211</name>
</gene>
<accession>A0A3M7PZX9</accession>
<comment type="caution">
    <text evidence="1">The sequence shown here is derived from an EMBL/GenBank/DDBJ whole genome shotgun (WGS) entry which is preliminary data.</text>
</comment>
<evidence type="ECO:0000313" key="2">
    <source>
        <dbReference type="Proteomes" id="UP000276133"/>
    </source>
</evidence>
<keyword evidence="2" id="KW-1185">Reference proteome</keyword>
<dbReference type="EMBL" id="REGN01008172">
    <property type="protein sequence ID" value="RNA04281.1"/>
    <property type="molecule type" value="Genomic_DNA"/>
</dbReference>
<reference evidence="1 2" key="1">
    <citation type="journal article" date="2018" name="Sci. Rep.">
        <title>Genomic signatures of local adaptation to the degree of environmental predictability in rotifers.</title>
        <authorList>
            <person name="Franch-Gras L."/>
            <person name="Hahn C."/>
            <person name="Garcia-Roger E.M."/>
            <person name="Carmona M.J."/>
            <person name="Serra M."/>
            <person name="Gomez A."/>
        </authorList>
    </citation>
    <scope>NUCLEOTIDE SEQUENCE [LARGE SCALE GENOMIC DNA]</scope>
    <source>
        <strain evidence="1">HYR1</strain>
    </source>
</reference>
<dbReference type="Proteomes" id="UP000276133">
    <property type="component" value="Unassembled WGS sequence"/>
</dbReference>
<sequence length="157" mass="18183">MLFMKCILSILLNFFILGFYGNLGNVVQGAAILGANLEYQDLDRLYAYEEFCDPYDYQCDDSEYIKIVDFYYTIDLSIAKKNLINNQDESSSQTVCDLSDYENQQENDEDEHDEEMTNQQALKMIIQIRNYLSKSKHNFESSIDSLGSIENEILGLM</sequence>
<dbReference type="AlphaFoldDB" id="A0A3M7PZX9"/>